<name>A0A0D3IVJ0_EMIH1</name>
<keyword evidence="1" id="KW-1133">Transmembrane helix</keyword>
<feature type="transmembrane region" description="Helical" evidence="1">
    <location>
        <begin position="204"/>
        <end position="224"/>
    </location>
</feature>
<dbReference type="InterPro" id="IPR052706">
    <property type="entry name" value="Membrane-Transporter-like"/>
</dbReference>
<reference evidence="3" key="1">
    <citation type="journal article" date="2013" name="Nature">
        <title>Pan genome of the phytoplankton Emiliania underpins its global distribution.</title>
        <authorList>
            <person name="Read B.A."/>
            <person name="Kegel J."/>
            <person name="Klute M.J."/>
            <person name="Kuo A."/>
            <person name="Lefebvre S.C."/>
            <person name="Maumus F."/>
            <person name="Mayer C."/>
            <person name="Miller J."/>
            <person name="Monier A."/>
            <person name="Salamov A."/>
            <person name="Young J."/>
            <person name="Aguilar M."/>
            <person name="Claverie J.M."/>
            <person name="Frickenhaus S."/>
            <person name="Gonzalez K."/>
            <person name="Herman E.K."/>
            <person name="Lin Y.C."/>
            <person name="Napier J."/>
            <person name="Ogata H."/>
            <person name="Sarno A.F."/>
            <person name="Shmutz J."/>
            <person name="Schroeder D."/>
            <person name="de Vargas C."/>
            <person name="Verret F."/>
            <person name="von Dassow P."/>
            <person name="Valentin K."/>
            <person name="Van de Peer Y."/>
            <person name="Wheeler G."/>
            <person name="Dacks J.B."/>
            <person name="Delwiche C.F."/>
            <person name="Dyhrman S.T."/>
            <person name="Glockner G."/>
            <person name="John U."/>
            <person name="Richards T."/>
            <person name="Worden A.Z."/>
            <person name="Zhang X."/>
            <person name="Grigoriev I.V."/>
            <person name="Allen A.E."/>
            <person name="Bidle K."/>
            <person name="Borodovsky M."/>
            <person name="Bowler C."/>
            <person name="Brownlee C."/>
            <person name="Cock J.M."/>
            <person name="Elias M."/>
            <person name="Gladyshev V.N."/>
            <person name="Groth M."/>
            <person name="Guda C."/>
            <person name="Hadaegh A."/>
            <person name="Iglesias-Rodriguez M.D."/>
            <person name="Jenkins J."/>
            <person name="Jones B.M."/>
            <person name="Lawson T."/>
            <person name="Leese F."/>
            <person name="Lindquist E."/>
            <person name="Lobanov A."/>
            <person name="Lomsadze A."/>
            <person name="Malik S.B."/>
            <person name="Marsh M.E."/>
            <person name="Mackinder L."/>
            <person name="Mock T."/>
            <person name="Mueller-Roeber B."/>
            <person name="Pagarete A."/>
            <person name="Parker M."/>
            <person name="Probert I."/>
            <person name="Quesneville H."/>
            <person name="Raines C."/>
            <person name="Rensing S.A."/>
            <person name="Riano-Pachon D.M."/>
            <person name="Richier S."/>
            <person name="Rokitta S."/>
            <person name="Shiraiwa Y."/>
            <person name="Soanes D.M."/>
            <person name="van der Giezen M."/>
            <person name="Wahlund T.M."/>
            <person name="Williams B."/>
            <person name="Wilson W."/>
            <person name="Wolfe G."/>
            <person name="Wurch L.L."/>
        </authorList>
    </citation>
    <scope>NUCLEOTIDE SEQUENCE</scope>
</reference>
<dbReference type="PaxDb" id="2903-EOD15275"/>
<dbReference type="GeneID" id="17261544"/>
<protein>
    <recommendedName>
        <fullName evidence="4">SLC26A/SulP transporter domain-containing protein</fullName>
    </recommendedName>
</protein>
<dbReference type="Proteomes" id="UP000013827">
    <property type="component" value="Unassembled WGS sequence"/>
</dbReference>
<keyword evidence="1" id="KW-0812">Transmembrane</keyword>
<feature type="transmembrane region" description="Helical" evidence="1">
    <location>
        <begin position="229"/>
        <end position="248"/>
    </location>
</feature>
<feature type="transmembrane region" description="Helical" evidence="1">
    <location>
        <begin position="159"/>
        <end position="184"/>
    </location>
</feature>
<proteinExistence type="predicted"/>
<dbReference type="PANTHER" id="PTHR43310">
    <property type="entry name" value="SULFATE TRANSPORTER YBAR-RELATED"/>
    <property type="match status" value="1"/>
</dbReference>
<dbReference type="STRING" id="2903.R1DLA5"/>
<dbReference type="RefSeq" id="XP_005767704.1">
    <property type="nucleotide sequence ID" value="XM_005767647.1"/>
</dbReference>
<dbReference type="HOGENOM" id="CLU_550351_0_0_1"/>
<reference evidence="2" key="2">
    <citation type="submission" date="2024-10" db="UniProtKB">
        <authorList>
            <consortium name="EnsemblProtists"/>
        </authorList>
    </citation>
    <scope>IDENTIFICATION</scope>
</reference>
<dbReference type="PANTHER" id="PTHR43310:SF1">
    <property type="entry name" value="SULFATE TRANSPORTER YBAR-RELATED"/>
    <property type="match status" value="1"/>
</dbReference>
<dbReference type="KEGG" id="ehx:EMIHUDRAFT_211406"/>
<feature type="transmembrane region" description="Helical" evidence="1">
    <location>
        <begin position="100"/>
        <end position="120"/>
    </location>
</feature>
<keyword evidence="1" id="KW-0472">Membrane</keyword>
<feature type="transmembrane region" description="Helical" evidence="1">
    <location>
        <begin position="287"/>
        <end position="307"/>
    </location>
</feature>
<feature type="transmembrane region" description="Helical" evidence="1">
    <location>
        <begin position="328"/>
        <end position="347"/>
    </location>
</feature>
<dbReference type="EnsemblProtists" id="EOD15275">
    <property type="protein sequence ID" value="EOD15275"/>
    <property type="gene ID" value="EMIHUDRAFT_211406"/>
</dbReference>
<evidence type="ECO:0000313" key="2">
    <source>
        <dbReference type="EnsemblProtists" id="EOD15275"/>
    </source>
</evidence>
<evidence type="ECO:0008006" key="4">
    <source>
        <dbReference type="Google" id="ProtNLM"/>
    </source>
</evidence>
<feature type="transmembrane region" description="Helical" evidence="1">
    <location>
        <begin position="46"/>
        <end position="70"/>
    </location>
</feature>
<dbReference type="eggNOG" id="KOG0236">
    <property type="taxonomic scope" value="Eukaryota"/>
</dbReference>
<dbReference type="AlphaFoldDB" id="A0A0D3IVJ0"/>
<keyword evidence="3" id="KW-1185">Reference proteome</keyword>
<feature type="transmembrane region" description="Helical" evidence="1">
    <location>
        <begin position="384"/>
        <end position="410"/>
    </location>
</feature>
<evidence type="ECO:0000313" key="3">
    <source>
        <dbReference type="Proteomes" id="UP000013827"/>
    </source>
</evidence>
<evidence type="ECO:0000256" key="1">
    <source>
        <dbReference type="SAM" id="Phobius"/>
    </source>
</evidence>
<organism evidence="2 3">
    <name type="scientific">Emiliania huxleyi (strain CCMP1516)</name>
    <dbReference type="NCBI Taxonomy" id="280463"/>
    <lineage>
        <taxon>Eukaryota</taxon>
        <taxon>Haptista</taxon>
        <taxon>Haptophyta</taxon>
        <taxon>Prymnesiophyceae</taxon>
        <taxon>Isochrysidales</taxon>
        <taxon>Noelaerhabdaceae</taxon>
        <taxon>Emiliania</taxon>
    </lineage>
</organism>
<feature type="transmembrane region" description="Helical" evidence="1">
    <location>
        <begin position="126"/>
        <end position="147"/>
    </location>
</feature>
<feature type="transmembrane region" description="Helical" evidence="1">
    <location>
        <begin position="353"/>
        <end position="372"/>
    </location>
</feature>
<accession>A0A0D3IVJ0</accession>
<sequence length="496" mass="52336">MTRRSVCKVAVDIEPVDVPSPEETGTRCPRPRGICIASSFLSRLPIAAFLTILADVTAASFGSLILPAALGFSSSAGVHLFLLSIIVGQAAACLFSRFPYATAGATLELVPLLVPIAELIDPALPVAARASTLIATYSMTSALVGTLHTCVGRCKLGGIFRCIPLIVLKAALGGVGLFMVVEGLETGSGGEMEWGALVGNPGTQIRIACTLVLICALAAVQWLVQVQWAVVLSALPYSLSCCLVHSLVTITDLVSVEAVATARPASRQGETERPPPAAASFDLDRELSSIGMANLFAACVGTIPNYVQLSPSVANMSLSRGLRGRARAGPWVVLFAACSTLVVSDVAASVPRAVVGAYMAHMGIGFMGEGLETIRRTNDTVDKLLVVVVPLLMACNFLSGLLFGLIVSLIKFVIIYSRAPIVRVHTDGLQSNTVRPWMHRTFLLRTDVEHWLTGREASQATARRVGPGTNFVEFISKSGICRRGAPAKILKKFAVA</sequence>